<dbReference type="Pfam" id="PF00106">
    <property type="entry name" value="adh_short"/>
    <property type="match status" value="1"/>
</dbReference>
<dbReference type="GO" id="GO:0050664">
    <property type="term" value="F:oxidoreductase activity, acting on NAD(P)H, oxygen as acceptor"/>
    <property type="evidence" value="ECO:0007669"/>
    <property type="project" value="TreeGrafter"/>
</dbReference>
<dbReference type="AlphaFoldDB" id="A0A1E7FM80"/>
<name>A0A1E7FM80_9STRA</name>
<dbReference type="Proteomes" id="UP000095751">
    <property type="component" value="Unassembled WGS sequence"/>
</dbReference>
<keyword evidence="4" id="KW-1185">Reference proteome</keyword>
<dbReference type="PANTHER" id="PTHR43008">
    <property type="entry name" value="BENZIL REDUCTASE"/>
    <property type="match status" value="1"/>
</dbReference>
<dbReference type="KEGG" id="fcy:FRACYDRAFT_235295"/>
<evidence type="ECO:0000256" key="2">
    <source>
        <dbReference type="ARBA" id="ARBA00023002"/>
    </source>
</evidence>
<keyword evidence="2" id="KW-0560">Oxidoreductase</keyword>
<dbReference type="InParanoid" id="A0A1E7FM80"/>
<dbReference type="InterPro" id="IPR020904">
    <property type="entry name" value="Sc_DH/Rdtase_CS"/>
</dbReference>
<dbReference type="CDD" id="cd05233">
    <property type="entry name" value="SDR_c"/>
    <property type="match status" value="1"/>
</dbReference>
<sequence>MLSDDDGTPSPSTLRSSSTVRFRDKIVVITGGGSGIGKSLAHAFAREGARLVLVDLKNSHTVARDLNSLRDDCDDSTSFHHLAFTCDVTNPRQIRHMIQQVKTKYGKIDIYCSNAGIILPRDDADTINNSGNNNYHHGSNDDDSIARHSDSQWTKILQINLLSHIIAFRELLPDWEDKEGGVGKKKGDGIMVLTASAAGLLTQIGDASYGVSKAAVVSLAEHIAITHGSTVQVHCLAPQAVDTPFIVDQLLNKETTNSNSAMTDGILSPDVVAECTLQAIKDGSFWIFPHRRVQEYVHRKATDHTRWLRGMQKLRFNLKNQQQHVSKL</sequence>
<gene>
    <name evidence="3" type="ORF">FRACYDRAFT_235295</name>
</gene>
<dbReference type="InterPro" id="IPR002347">
    <property type="entry name" value="SDR_fam"/>
</dbReference>
<evidence type="ECO:0000256" key="1">
    <source>
        <dbReference type="ARBA" id="ARBA00006484"/>
    </source>
</evidence>
<dbReference type="PRINTS" id="PR00081">
    <property type="entry name" value="GDHRDH"/>
</dbReference>
<dbReference type="SUPFAM" id="SSF51735">
    <property type="entry name" value="NAD(P)-binding Rossmann-fold domains"/>
    <property type="match status" value="1"/>
</dbReference>
<dbReference type="InterPro" id="IPR036291">
    <property type="entry name" value="NAD(P)-bd_dom_sf"/>
</dbReference>
<dbReference type="PANTHER" id="PTHR43008:SF4">
    <property type="entry name" value="CHAIN DEHYDROGENASE, PUTATIVE (AFU_ORTHOLOGUE AFUA_4G08710)-RELATED"/>
    <property type="match status" value="1"/>
</dbReference>
<evidence type="ECO:0000313" key="4">
    <source>
        <dbReference type="Proteomes" id="UP000095751"/>
    </source>
</evidence>
<protein>
    <submittedName>
        <fullName evidence="3">NAD(P)-binding protein</fullName>
    </submittedName>
</protein>
<dbReference type="GO" id="GO:0016616">
    <property type="term" value="F:oxidoreductase activity, acting on the CH-OH group of donors, NAD or NADP as acceptor"/>
    <property type="evidence" value="ECO:0007669"/>
    <property type="project" value="UniProtKB-ARBA"/>
</dbReference>
<reference evidence="3 4" key="1">
    <citation type="submission" date="2016-09" db="EMBL/GenBank/DDBJ databases">
        <title>Extensive genetic diversity and differential bi-allelic expression allows diatom success in the polar Southern Ocean.</title>
        <authorList>
            <consortium name="DOE Joint Genome Institute"/>
            <person name="Mock T."/>
            <person name="Otillar R.P."/>
            <person name="Strauss J."/>
            <person name="Dupont C."/>
            <person name="Frickenhaus S."/>
            <person name="Maumus F."/>
            <person name="Mcmullan M."/>
            <person name="Sanges R."/>
            <person name="Schmutz J."/>
            <person name="Toseland A."/>
            <person name="Valas R."/>
            <person name="Veluchamy A."/>
            <person name="Ward B.J."/>
            <person name="Allen A."/>
            <person name="Barry K."/>
            <person name="Falciatore A."/>
            <person name="Ferrante M."/>
            <person name="Fortunato A.E."/>
            <person name="Gloeckner G."/>
            <person name="Gruber A."/>
            <person name="Hipkin R."/>
            <person name="Janech M."/>
            <person name="Kroth P."/>
            <person name="Leese F."/>
            <person name="Lindquist E."/>
            <person name="Lyon B.R."/>
            <person name="Martin J."/>
            <person name="Mayer C."/>
            <person name="Parker M."/>
            <person name="Quesneville H."/>
            <person name="Raymond J."/>
            <person name="Uhlig C."/>
            <person name="Valentin K.U."/>
            <person name="Worden A.Z."/>
            <person name="Armbrust E.V."/>
            <person name="Bowler C."/>
            <person name="Green B."/>
            <person name="Moulton V."/>
            <person name="Van Oosterhout C."/>
            <person name="Grigoriev I."/>
        </authorList>
    </citation>
    <scope>NUCLEOTIDE SEQUENCE [LARGE SCALE GENOMIC DNA]</scope>
    <source>
        <strain evidence="3 4">CCMP1102</strain>
    </source>
</reference>
<dbReference type="Gene3D" id="3.40.50.720">
    <property type="entry name" value="NAD(P)-binding Rossmann-like Domain"/>
    <property type="match status" value="1"/>
</dbReference>
<evidence type="ECO:0000313" key="3">
    <source>
        <dbReference type="EMBL" id="OEU19246.1"/>
    </source>
</evidence>
<dbReference type="EMBL" id="KV784355">
    <property type="protein sequence ID" value="OEU19246.1"/>
    <property type="molecule type" value="Genomic_DNA"/>
</dbReference>
<accession>A0A1E7FM80</accession>
<comment type="similarity">
    <text evidence="1">Belongs to the short-chain dehydrogenases/reductases (SDR) family.</text>
</comment>
<dbReference type="PROSITE" id="PS00061">
    <property type="entry name" value="ADH_SHORT"/>
    <property type="match status" value="1"/>
</dbReference>
<organism evidence="3 4">
    <name type="scientific">Fragilariopsis cylindrus CCMP1102</name>
    <dbReference type="NCBI Taxonomy" id="635003"/>
    <lineage>
        <taxon>Eukaryota</taxon>
        <taxon>Sar</taxon>
        <taxon>Stramenopiles</taxon>
        <taxon>Ochrophyta</taxon>
        <taxon>Bacillariophyta</taxon>
        <taxon>Bacillariophyceae</taxon>
        <taxon>Bacillariophycidae</taxon>
        <taxon>Bacillariales</taxon>
        <taxon>Bacillariaceae</taxon>
        <taxon>Fragilariopsis</taxon>
    </lineage>
</organism>
<dbReference type="OrthoDB" id="448193at2759"/>
<proteinExistence type="inferred from homology"/>